<dbReference type="Pfam" id="PF13458">
    <property type="entry name" value="Peripla_BP_6"/>
    <property type="match status" value="1"/>
</dbReference>
<dbReference type="InterPro" id="IPR028082">
    <property type="entry name" value="Peripla_BP_I"/>
</dbReference>
<dbReference type="SUPFAM" id="SSF53822">
    <property type="entry name" value="Periplasmic binding protein-like I"/>
    <property type="match status" value="1"/>
</dbReference>
<evidence type="ECO:0000256" key="3">
    <source>
        <dbReference type="SAM" id="SignalP"/>
    </source>
</evidence>
<keyword evidence="2 3" id="KW-0732">Signal</keyword>
<dbReference type="OrthoDB" id="9177562at2"/>
<feature type="signal peptide" evidence="3">
    <location>
        <begin position="1"/>
        <end position="28"/>
    </location>
</feature>
<evidence type="ECO:0000256" key="2">
    <source>
        <dbReference type="ARBA" id="ARBA00022729"/>
    </source>
</evidence>
<dbReference type="Proteomes" id="UP000318422">
    <property type="component" value="Unassembled WGS sequence"/>
</dbReference>
<evidence type="ECO:0000256" key="1">
    <source>
        <dbReference type="ARBA" id="ARBA00010062"/>
    </source>
</evidence>
<comment type="similarity">
    <text evidence="1">Belongs to the leucine-binding protein family.</text>
</comment>
<dbReference type="CDD" id="cd20014">
    <property type="entry name" value="PBP1_RPA0668_benzoate-like"/>
    <property type="match status" value="1"/>
</dbReference>
<proteinExistence type="inferred from homology"/>
<feature type="chain" id="PRO_5021476433" evidence="3">
    <location>
        <begin position="29"/>
        <end position="391"/>
    </location>
</feature>
<dbReference type="PANTHER" id="PTHR30483:SF6">
    <property type="entry name" value="PERIPLASMIC BINDING PROTEIN OF ABC TRANSPORTER FOR NATURAL AMINO ACIDS"/>
    <property type="match status" value="1"/>
</dbReference>
<evidence type="ECO:0000313" key="6">
    <source>
        <dbReference type="Proteomes" id="UP000318422"/>
    </source>
</evidence>
<keyword evidence="6" id="KW-1185">Reference proteome</keyword>
<accession>A0A4Y4CS65</accession>
<organism evidence="5 6">
    <name type="scientific">Zoogloea ramigera</name>
    <dbReference type="NCBI Taxonomy" id="350"/>
    <lineage>
        <taxon>Bacteria</taxon>
        <taxon>Pseudomonadati</taxon>
        <taxon>Pseudomonadota</taxon>
        <taxon>Betaproteobacteria</taxon>
        <taxon>Rhodocyclales</taxon>
        <taxon>Zoogloeaceae</taxon>
        <taxon>Zoogloea</taxon>
    </lineage>
</organism>
<dbReference type="InterPro" id="IPR028081">
    <property type="entry name" value="Leu-bd"/>
</dbReference>
<dbReference type="AlphaFoldDB" id="A0A4Y4CS65"/>
<feature type="domain" description="Leucine-binding protein" evidence="4">
    <location>
        <begin position="31"/>
        <end position="370"/>
    </location>
</feature>
<protein>
    <submittedName>
        <fullName evidence="5">ABC transporter substrate-binding protein</fullName>
    </submittedName>
</protein>
<evidence type="ECO:0000313" key="5">
    <source>
        <dbReference type="EMBL" id="GEC95156.1"/>
    </source>
</evidence>
<dbReference type="PANTHER" id="PTHR30483">
    <property type="entry name" value="LEUCINE-SPECIFIC-BINDING PROTEIN"/>
    <property type="match status" value="1"/>
</dbReference>
<dbReference type="EMBL" id="BJNV01000014">
    <property type="protein sequence ID" value="GEC95156.1"/>
    <property type="molecule type" value="Genomic_DNA"/>
</dbReference>
<comment type="caution">
    <text evidence="5">The sequence shown here is derived from an EMBL/GenBank/DDBJ whole genome shotgun (WGS) entry which is preliminary data.</text>
</comment>
<gene>
    <name evidence="5" type="ORF">ZRA01_12290</name>
</gene>
<name>A0A4Y4CS65_ZOORA</name>
<reference evidence="5 6" key="1">
    <citation type="submission" date="2019-06" db="EMBL/GenBank/DDBJ databases">
        <title>Whole genome shotgun sequence of Zoogloea ramigera NBRC 15342.</title>
        <authorList>
            <person name="Hosoyama A."/>
            <person name="Uohara A."/>
            <person name="Ohji S."/>
            <person name="Ichikawa N."/>
        </authorList>
    </citation>
    <scope>NUCLEOTIDE SEQUENCE [LARGE SCALE GENOMIC DNA]</scope>
    <source>
        <strain evidence="5 6">NBRC 15342</strain>
    </source>
</reference>
<dbReference type="InterPro" id="IPR051010">
    <property type="entry name" value="BCAA_transport"/>
</dbReference>
<dbReference type="RefSeq" id="WP_141350358.1">
    <property type="nucleotide sequence ID" value="NZ_BJNV01000014.1"/>
</dbReference>
<dbReference type="Gene3D" id="3.40.50.2300">
    <property type="match status" value="2"/>
</dbReference>
<evidence type="ECO:0000259" key="4">
    <source>
        <dbReference type="Pfam" id="PF13458"/>
    </source>
</evidence>
<sequence length="391" mass="41648">MKTTQQFFGKAALALALAATCGALHAQAQPKVKVGLMLPSTGTYASPGTAIGNGFKLFVTEQGGKLGGREVEYFSVDDESDPSKATENANKLIKRDKVDVLVGTVHSGVALAMAKVARENKTLFLVANAGADELTGPLCAPTLFRTSFSAWQPAYAMGKVVADKGHKRVVTLTWKYSFGQQSIEGFKESFEKGGGKIVKEMTLPFPNVEFQPFLTEIAALKPDAVYVFFAGAGAAKFVRDYHAAGLKNTIPLYASGFLTDGTLDAMGEAGKGLQTTLHYADGLPNKKDAAFRLNYAKTYKLQPDVYAMQGYDAAQLYHAGLSAAGGDPAKQAEIIKAMEGAKVDSPRGTFTLSKAHNPVQDIYLREVQGGQNKVVSTLIKGLADPARGCKM</sequence>